<comment type="caution">
    <text evidence="2">The sequence shown here is derived from an EMBL/GenBank/DDBJ whole genome shotgun (WGS) entry which is preliminary data.</text>
</comment>
<dbReference type="Proteomes" id="UP000797356">
    <property type="component" value="Chromosome 2"/>
</dbReference>
<reference evidence="2" key="1">
    <citation type="journal article" date="2017" name="Gigascience">
        <title>The genome draft of coconut (Cocos nucifera).</title>
        <authorList>
            <person name="Xiao Y."/>
            <person name="Xu P."/>
            <person name="Fan H."/>
            <person name="Baudouin L."/>
            <person name="Xia W."/>
            <person name="Bocs S."/>
            <person name="Xu J."/>
            <person name="Li Q."/>
            <person name="Guo A."/>
            <person name="Zhou L."/>
            <person name="Li J."/>
            <person name="Wu Y."/>
            <person name="Ma Z."/>
            <person name="Armero A."/>
            <person name="Issali A.E."/>
            <person name="Liu N."/>
            <person name="Peng M."/>
            <person name="Yang Y."/>
        </authorList>
    </citation>
    <scope>NUCLEOTIDE SEQUENCE</scope>
    <source>
        <tissue evidence="2">Spear leaf of Hainan Tall coconut</tissue>
    </source>
</reference>
<dbReference type="OrthoDB" id="777324at2759"/>
<accession>A0A8K0HZF6</accession>
<evidence type="ECO:0000313" key="3">
    <source>
        <dbReference type="Proteomes" id="UP000797356"/>
    </source>
</evidence>
<gene>
    <name evidence="2" type="ORF">COCNU_02G010860</name>
</gene>
<dbReference type="AlphaFoldDB" id="A0A8K0HZF6"/>
<evidence type="ECO:0000313" key="2">
    <source>
        <dbReference type="EMBL" id="KAG1331118.1"/>
    </source>
</evidence>
<protein>
    <submittedName>
        <fullName evidence="2">Uncharacterized protein</fullName>
    </submittedName>
</protein>
<feature type="region of interest" description="Disordered" evidence="1">
    <location>
        <begin position="79"/>
        <end position="119"/>
    </location>
</feature>
<reference evidence="2" key="2">
    <citation type="submission" date="2019-07" db="EMBL/GenBank/DDBJ databases">
        <authorList>
            <person name="Yang Y."/>
            <person name="Bocs S."/>
            <person name="Baudouin L."/>
        </authorList>
    </citation>
    <scope>NUCLEOTIDE SEQUENCE</scope>
    <source>
        <tissue evidence="2">Spear leaf of Hainan Tall coconut</tissue>
    </source>
</reference>
<keyword evidence="3" id="KW-1185">Reference proteome</keyword>
<sequence>MSSETESKKKKNKASEVEVLSWQQKKELIDREEDAMEREVEELISWTNMIESMDDNQLKEYLQNRPESLKSVKIGKVAPGKKVKRNEKTRSSASSSQGLMASIWKFHKEDDEESSMSVR</sequence>
<feature type="compositionally biased region" description="Acidic residues" evidence="1">
    <location>
        <begin position="110"/>
        <end position="119"/>
    </location>
</feature>
<dbReference type="EMBL" id="CM017873">
    <property type="protein sequence ID" value="KAG1331118.1"/>
    <property type="molecule type" value="Genomic_DNA"/>
</dbReference>
<name>A0A8K0HZF6_COCNU</name>
<proteinExistence type="predicted"/>
<organism evidence="2 3">
    <name type="scientific">Cocos nucifera</name>
    <name type="common">Coconut palm</name>
    <dbReference type="NCBI Taxonomy" id="13894"/>
    <lineage>
        <taxon>Eukaryota</taxon>
        <taxon>Viridiplantae</taxon>
        <taxon>Streptophyta</taxon>
        <taxon>Embryophyta</taxon>
        <taxon>Tracheophyta</taxon>
        <taxon>Spermatophyta</taxon>
        <taxon>Magnoliopsida</taxon>
        <taxon>Liliopsida</taxon>
        <taxon>Arecaceae</taxon>
        <taxon>Arecoideae</taxon>
        <taxon>Cocoseae</taxon>
        <taxon>Attaleinae</taxon>
        <taxon>Cocos</taxon>
    </lineage>
</organism>
<evidence type="ECO:0000256" key="1">
    <source>
        <dbReference type="SAM" id="MobiDB-lite"/>
    </source>
</evidence>